<accession>A0A7K1Y5S6</accession>
<comment type="caution">
    <text evidence="3">The sequence shown here is derived from an EMBL/GenBank/DDBJ whole genome shotgun (WGS) entry which is preliminary data.</text>
</comment>
<dbReference type="Proteomes" id="UP000466586">
    <property type="component" value="Unassembled WGS sequence"/>
</dbReference>
<organism evidence="3 4">
    <name type="scientific">Hufsiella arboris</name>
    <dbReference type="NCBI Taxonomy" id="2695275"/>
    <lineage>
        <taxon>Bacteria</taxon>
        <taxon>Pseudomonadati</taxon>
        <taxon>Bacteroidota</taxon>
        <taxon>Sphingobacteriia</taxon>
        <taxon>Sphingobacteriales</taxon>
        <taxon>Sphingobacteriaceae</taxon>
        <taxon>Hufsiella</taxon>
    </lineage>
</organism>
<evidence type="ECO:0008006" key="5">
    <source>
        <dbReference type="Google" id="ProtNLM"/>
    </source>
</evidence>
<sequence length="76" mass="7684">MKKVLFILLAASLSYAGCSTSKQGQNSSDSTATSDSVATNGSMTDTTKTGTSGTTTDTTKTGTSTSDTTAKPPQRP</sequence>
<feature type="signal peptide" evidence="2">
    <location>
        <begin position="1"/>
        <end position="16"/>
    </location>
</feature>
<protein>
    <recommendedName>
        <fullName evidence="5">Coproporphyrinogen III oxidase</fullName>
    </recommendedName>
</protein>
<evidence type="ECO:0000256" key="1">
    <source>
        <dbReference type="SAM" id="MobiDB-lite"/>
    </source>
</evidence>
<reference evidence="3 4" key="1">
    <citation type="submission" date="2019-11" db="EMBL/GenBank/DDBJ databases">
        <title>Pedobacter sp. HMF7647 Genome sequencing and assembly.</title>
        <authorList>
            <person name="Kang H."/>
            <person name="Kim H."/>
            <person name="Joh K."/>
        </authorList>
    </citation>
    <scope>NUCLEOTIDE SEQUENCE [LARGE SCALE GENOMIC DNA]</scope>
    <source>
        <strain evidence="3 4">HMF7647</strain>
    </source>
</reference>
<name>A0A7K1Y5S6_9SPHI</name>
<gene>
    <name evidence="3" type="ORF">GS399_02990</name>
</gene>
<dbReference type="RefSeq" id="WP_160843085.1">
    <property type="nucleotide sequence ID" value="NZ_WVHT01000001.1"/>
</dbReference>
<keyword evidence="2" id="KW-0732">Signal</keyword>
<dbReference type="AlphaFoldDB" id="A0A7K1Y5S6"/>
<keyword evidence="4" id="KW-1185">Reference proteome</keyword>
<feature type="region of interest" description="Disordered" evidence="1">
    <location>
        <begin position="18"/>
        <end position="76"/>
    </location>
</feature>
<dbReference type="EMBL" id="WVHT01000001">
    <property type="protein sequence ID" value="MXV49923.1"/>
    <property type="molecule type" value="Genomic_DNA"/>
</dbReference>
<feature type="chain" id="PRO_5029889280" description="Coproporphyrinogen III oxidase" evidence="2">
    <location>
        <begin position="17"/>
        <end position="76"/>
    </location>
</feature>
<feature type="compositionally biased region" description="Low complexity" evidence="1">
    <location>
        <begin position="27"/>
        <end position="69"/>
    </location>
</feature>
<evidence type="ECO:0000256" key="2">
    <source>
        <dbReference type="SAM" id="SignalP"/>
    </source>
</evidence>
<evidence type="ECO:0000313" key="4">
    <source>
        <dbReference type="Proteomes" id="UP000466586"/>
    </source>
</evidence>
<proteinExistence type="predicted"/>
<evidence type="ECO:0000313" key="3">
    <source>
        <dbReference type="EMBL" id="MXV49923.1"/>
    </source>
</evidence>